<feature type="transmembrane region" description="Helical" evidence="7">
    <location>
        <begin position="321"/>
        <end position="342"/>
    </location>
</feature>
<evidence type="ECO:0000256" key="4">
    <source>
        <dbReference type="ARBA" id="ARBA00022692"/>
    </source>
</evidence>
<keyword evidence="10" id="KW-1185">Reference proteome</keyword>
<dbReference type="InterPro" id="IPR018076">
    <property type="entry name" value="T2SS_GspF_dom"/>
</dbReference>
<dbReference type="Proteomes" id="UP001589609">
    <property type="component" value="Unassembled WGS sequence"/>
</dbReference>
<comment type="caution">
    <text evidence="9">The sequence shown here is derived from an EMBL/GenBank/DDBJ whole genome shotgun (WGS) entry which is preliminary data.</text>
</comment>
<feature type="domain" description="Type II secretion system protein GspF" evidence="8">
    <location>
        <begin position="218"/>
        <end position="340"/>
    </location>
</feature>
<evidence type="ECO:0000256" key="7">
    <source>
        <dbReference type="SAM" id="Phobius"/>
    </source>
</evidence>
<feature type="transmembrane region" description="Helical" evidence="7">
    <location>
        <begin position="120"/>
        <end position="141"/>
    </location>
</feature>
<dbReference type="InterPro" id="IPR042094">
    <property type="entry name" value="T2SS_GspF_sf"/>
</dbReference>
<evidence type="ECO:0000259" key="8">
    <source>
        <dbReference type="Pfam" id="PF00482"/>
    </source>
</evidence>
<dbReference type="Gene3D" id="1.20.81.30">
    <property type="entry name" value="Type II secretion system (T2SS), domain F"/>
    <property type="match status" value="2"/>
</dbReference>
<feature type="transmembrane region" description="Helical" evidence="7">
    <location>
        <begin position="161"/>
        <end position="187"/>
    </location>
</feature>
<dbReference type="RefSeq" id="WP_205650890.1">
    <property type="nucleotide sequence ID" value="NZ_JBHMAF010000196.1"/>
</dbReference>
<dbReference type="EMBL" id="JBHMAF010000196">
    <property type="protein sequence ID" value="MFB9761858.1"/>
    <property type="molecule type" value="Genomic_DNA"/>
</dbReference>
<dbReference type="NCBIfam" id="NF041012">
    <property type="entry name" value="T4P_ComGB"/>
    <property type="match status" value="1"/>
</dbReference>
<evidence type="ECO:0000313" key="9">
    <source>
        <dbReference type="EMBL" id="MFB9761858.1"/>
    </source>
</evidence>
<organism evidence="9 10">
    <name type="scientific">Ectobacillus funiculus</name>
    <dbReference type="NCBI Taxonomy" id="137993"/>
    <lineage>
        <taxon>Bacteria</taxon>
        <taxon>Bacillati</taxon>
        <taxon>Bacillota</taxon>
        <taxon>Bacilli</taxon>
        <taxon>Bacillales</taxon>
        <taxon>Bacillaceae</taxon>
        <taxon>Ectobacillus</taxon>
    </lineage>
</organism>
<feature type="domain" description="Type II secretion system protein GspF" evidence="8">
    <location>
        <begin position="20"/>
        <end position="139"/>
    </location>
</feature>
<dbReference type="Pfam" id="PF00482">
    <property type="entry name" value="T2SSF"/>
    <property type="match status" value="2"/>
</dbReference>
<comment type="similarity">
    <text evidence="2">Belongs to the GSP F family.</text>
</comment>
<reference evidence="9 10" key="1">
    <citation type="submission" date="2024-09" db="EMBL/GenBank/DDBJ databases">
        <authorList>
            <person name="Sun Q."/>
            <person name="Mori K."/>
        </authorList>
    </citation>
    <scope>NUCLEOTIDE SEQUENCE [LARGE SCALE GENOMIC DNA]</scope>
    <source>
        <strain evidence="9 10">JCM 11201</strain>
    </source>
</reference>
<keyword evidence="5 7" id="KW-1133">Transmembrane helix</keyword>
<proteinExistence type="inferred from homology"/>
<evidence type="ECO:0000256" key="1">
    <source>
        <dbReference type="ARBA" id="ARBA00004651"/>
    </source>
</evidence>
<evidence type="ECO:0000256" key="3">
    <source>
        <dbReference type="ARBA" id="ARBA00022475"/>
    </source>
</evidence>
<evidence type="ECO:0000313" key="10">
    <source>
        <dbReference type="Proteomes" id="UP001589609"/>
    </source>
</evidence>
<sequence>MFLYKRNMTSWTLREQVTLLRHLGNLLEKGYSLWHALEFLQLYATKEKQQQLHRAVEQLKNGGSLYSVFTDLRFHRDMLAYLFYAEQHGDIAFALRQGSIFLERKERHYRKLLQTLRYPIFLLSFLIGMLILFNTVLLPQFASLHGSVASQSSMMVDTILLFIRLLPYMFGIVLSLVGIAIVLYYTYFRKLNPVTKMNYLLSIPILKSFCLSLNSHYFAVQMSSLLQGGLSVLEAFLLMEQQRHQPFFQSEATAMKRLLVGGDTLEHILQERPYYERELSYVVTHGQVEGALANELADYSEMVVEKLEARVSKLVLIMQPLLFSVIGLIVVLMYLAILLPMFQTMSSM</sequence>
<gene>
    <name evidence="9" type="primary">comGB</name>
    <name evidence="9" type="ORF">ACFFMS_26885</name>
</gene>
<dbReference type="PRINTS" id="PR00812">
    <property type="entry name" value="BCTERIALGSPF"/>
</dbReference>
<evidence type="ECO:0000256" key="2">
    <source>
        <dbReference type="ARBA" id="ARBA00005745"/>
    </source>
</evidence>
<accession>A0ABV5WNT7</accession>
<dbReference type="InterPro" id="IPR003004">
    <property type="entry name" value="GspF/PilC"/>
</dbReference>
<protein>
    <submittedName>
        <fullName evidence="9">Competence type IV pilus assembly protein ComGB</fullName>
    </submittedName>
</protein>
<name>A0ABV5WNT7_9BACI</name>
<dbReference type="PANTHER" id="PTHR30012">
    <property type="entry name" value="GENERAL SECRETION PATHWAY PROTEIN"/>
    <property type="match status" value="1"/>
</dbReference>
<dbReference type="PANTHER" id="PTHR30012:SF0">
    <property type="entry name" value="TYPE II SECRETION SYSTEM PROTEIN F-RELATED"/>
    <property type="match status" value="1"/>
</dbReference>
<comment type="subcellular location">
    <subcellularLocation>
        <location evidence="1">Cell membrane</location>
        <topology evidence="1">Multi-pass membrane protein</topology>
    </subcellularLocation>
</comment>
<evidence type="ECO:0000256" key="5">
    <source>
        <dbReference type="ARBA" id="ARBA00022989"/>
    </source>
</evidence>
<keyword evidence="3" id="KW-1003">Cell membrane</keyword>
<evidence type="ECO:0000256" key="6">
    <source>
        <dbReference type="ARBA" id="ARBA00023136"/>
    </source>
</evidence>
<keyword evidence="6 7" id="KW-0472">Membrane</keyword>
<dbReference type="InterPro" id="IPR047692">
    <property type="entry name" value="T4P_ComGB"/>
</dbReference>
<keyword evidence="4 7" id="KW-0812">Transmembrane</keyword>